<name>A0A8D0CNW2_SANLU</name>
<dbReference type="GO" id="GO:0016020">
    <property type="term" value="C:membrane"/>
    <property type="evidence" value="ECO:0007669"/>
    <property type="project" value="UniProtKB-SubCell"/>
</dbReference>
<dbReference type="InterPro" id="IPR018787">
    <property type="entry name" value="DUF2371_TMEM200"/>
</dbReference>
<proteinExistence type="inferred from homology"/>
<keyword evidence="8" id="KW-1185">Reference proteome</keyword>
<dbReference type="Ensembl" id="ENSSLUT00000000799.1">
    <property type="protein sequence ID" value="ENSSLUP00000000753.1"/>
    <property type="gene ID" value="ENSSLUG00000000429.1"/>
</dbReference>
<evidence type="ECO:0000256" key="6">
    <source>
        <dbReference type="SAM" id="Phobius"/>
    </source>
</evidence>
<dbReference type="Pfam" id="PF10177">
    <property type="entry name" value="DUF2371"/>
    <property type="match status" value="1"/>
</dbReference>
<evidence type="ECO:0000313" key="8">
    <source>
        <dbReference type="Proteomes" id="UP000694568"/>
    </source>
</evidence>
<dbReference type="Proteomes" id="UP000694568">
    <property type="component" value="Unplaced"/>
</dbReference>
<keyword evidence="4 6" id="KW-1133">Transmembrane helix</keyword>
<feature type="transmembrane region" description="Helical" evidence="6">
    <location>
        <begin position="49"/>
        <end position="73"/>
    </location>
</feature>
<evidence type="ECO:0000313" key="7">
    <source>
        <dbReference type="Ensembl" id="ENSSLUP00000000753.1"/>
    </source>
</evidence>
<sequence>IATFEIENCVHRYRSSGLTAAMTTQKARGVAPASPPFPRRSRKLRMRSIPGAFLVLGVLVVVVGTALAVAGYWPYRISRSSILGAAEGESISESQTSGWTLGAKGLLSSASLVHSERMKLLGPVIMGVGLFILICANTVLYENRDKETQMLLAQMRSEQYARPYTVTDEQSNLTDCLLPQLGLAAMREINLYLNANISLPVSRTQCAQPSEGQIEEGLFSLCNQS</sequence>
<evidence type="ECO:0000256" key="3">
    <source>
        <dbReference type="ARBA" id="ARBA00022692"/>
    </source>
</evidence>
<reference evidence="7" key="2">
    <citation type="submission" date="2025-09" db="UniProtKB">
        <authorList>
            <consortium name="Ensembl"/>
        </authorList>
    </citation>
    <scope>IDENTIFICATION</scope>
</reference>
<evidence type="ECO:0000256" key="1">
    <source>
        <dbReference type="ARBA" id="ARBA00004141"/>
    </source>
</evidence>
<evidence type="ECO:0000256" key="4">
    <source>
        <dbReference type="ARBA" id="ARBA00022989"/>
    </source>
</evidence>
<reference evidence="7" key="1">
    <citation type="submission" date="2025-08" db="UniProtKB">
        <authorList>
            <consortium name="Ensembl"/>
        </authorList>
    </citation>
    <scope>IDENTIFICATION</scope>
</reference>
<comment type="subcellular location">
    <subcellularLocation>
        <location evidence="1">Membrane</location>
        <topology evidence="1">Multi-pass membrane protein</topology>
    </subcellularLocation>
</comment>
<feature type="transmembrane region" description="Helical" evidence="6">
    <location>
        <begin position="120"/>
        <end position="141"/>
    </location>
</feature>
<dbReference type="PANTHER" id="PTHR31815:SF3">
    <property type="entry name" value="TRANSMEMBRANE PROTEIN 200B"/>
    <property type="match status" value="1"/>
</dbReference>
<comment type="similarity">
    <text evidence="2">Belongs to the TMEM200 family.</text>
</comment>
<accession>A0A8D0CNW2</accession>
<protein>
    <submittedName>
        <fullName evidence="7">Transmembrane protein 200B</fullName>
    </submittedName>
</protein>
<dbReference type="AlphaFoldDB" id="A0A8D0CNW2"/>
<dbReference type="PANTHER" id="PTHR31815">
    <property type="entry name" value="AGAP005329-PA"/>
    <property type="match status" value="1"/>
</dbReference>
<dbReference type="GeneTree" id="ENSGT00530000063698"/>
<evidence type="ECO:0000256" key="5">
    <source>
        <dbReference type="ARBA" id="ARBA00023136"/>
    </source>
</evidence>
<evidence type="ECO:0000256" key="2">
    <source>
        <dbReference type="ARBA" id="ARBA00005308"/>
    </source>
</evidence>
<organism evidence="7 8">
    <name type="scientific">Sander lucioperca</name>
    <name type="common">Pike-perch</name>
    <name type="synonym">Perca lucioperca</name>
    <dbReference type="NCBI Taxonomy" id="283035"/>
    <lineage>
        <taxon>Eukaryota</taxon>
        <taxon>Metazoa</taxon>
        <taxon>Chordata</taxon>
        <taxon>Craniata</taxon>
        <taxon>Vertebrata</taxon>
        <taxon>Euteleostomi</taxon>
        <taxon>Actinopterygii</taxon>
        <taxon>Neopterygii</taxon>
        <taxon>Teleostei</taxon>
        <taxon>Neoteleostei</taxon>
        <taxon>Acanthomorphata</taxon>
        <taxon>Eupercaria</taxon>
        <taxon>Perciformes</taxon>
        <taxon>Percoidei</taxon>
        <taxon>Percidae</taxon>
        <taxon>Luciopercinae</taxon>
        <taxon>Sander</taxon>
    </lineage>
</organism>
<keyword evidence="3 6" id="KW-0812">Transmembrane</keyword>
<keyword evidence="5 6" id="KW-0472">Membrane</keyword>